<dbReference type="Pfam" id="PF00676">
    <property type="entry name" value="E1_dh"/>
    <property type="match status" value="1"/>
</dbReference>
<dbReference type="PANTHER" id="PTHR43380">
    <property type="entry name" value="2-OXOISOVALERATE DEHYDROGENASE SUBUNIT ALPHA, MITOCHONDRIAL"/>
    <property type="match status" value="1"/>
</dbReference>
<dbReference type="InterPro" id="IPR029061">
    <property type="entry name" value="THDP-binding"/>
</dbReference>
<feature type="domain" description="Dehydrogenase E1 component" evidence="6">
    <location>
        <begin position="91"/>
        <end position="385"/>
    </location>
</feature>
<evidence type="ECO:0000256" key="5">
    <source>
        <dbReference type="SAM" id="MobiDB-lite"/>
    </source>
</evidence>
<keyword evidence="3 4" id="KW-0786">Thiamine pyrophosphate</keyword>
<dbReference type="EMBL" id="NSJB01000001">
    <property type="protein sequence ID" value="PAT38693.1"/>
    <property type="molecule type" value="Genomic_DNA"/>
</dbReference>
<gene>
    <name evidence="8" type="ORF">CK625_00070</name>
</gene>
<dbReference type="PANTHER" id="PTHR43380:SF1">
    <property type="entry name" value="2-OXOISOVALERATE DEHYDROGENASE SUBUNIT ALPHA, MITOCHONDRIAL"/>
    <property type="match status" value="1"/>
</dbReference>
<feature type="domain" description="2-oxoisovalerate dehydrogenase E1 alpha subunit N-terminal" evidence="7">
    <location>
        <begin position="16"/>
        <end position="52"/>
    </location>
</feature>
<accession>A0A2A2ALS3</accession>
<evidence type="ECO:0000259" key="6">
    <source>
        <dbReference type="Pfam" id="PF00676"/>
    </source>
</evidence>
<comment type="catalytic activity">
    <reaction evidence="4">
        <text>N(6)-[(R)-lipoyl]-L-lysyl-[protein] + 3-methyl-2-oxobutanoate + H(+) = N(6)-[(R)-S(8)-2-methylpropanoyldihydrolipoyl]-L-lysyl-[protein] + CO2</text>
        <dbReference type="Rhea" id="RHEA:13457"/>
        <dbReference type="Rhea" id="RHEA-COMP:10474"/>
        <dbReference type="Rhea" id="RHEA-COMP:10497"/>
        <dbReference type="ChEBI" id="CHEBI:11851"/>
        <dbReference type="ChEBI" id="CHEBI:15378"/>
        <dbReference type="ChEBI" id="CHEBI:16526"/>
        <dbReference type="ChEBI" id="CHEBI:83099"/>
        <dbReference type="ChEBI" id="CHEBI:83142"/>
        <dbReference type="EC" id="1.2.4.4"/>
    </reaction>
</comment>
<evidence type="ECO:0000313" key="9">
    <source>
        <dbReference type="Proteomes" id="UP000218054"/>
    </source>
</evidence>
<evidence type="ECO:0000256" key="3">
    <source>
        <dbReference type="ARBA" id="ARBA00023052"/>
    </source>
</evidence>
<comment type="similarity">
    <text evidence="4">Belongs to the BCKDHA family.</text>
</comment>
<comment type="caution">
    <text evidence="8">The sequence shown here is derived from an EMBL/GenBank/DDBJ whole genome shotgun (WGS) entry which is preliminary data.</text>
</comment>
<evidence type="ECO:0000313" key="8">
    <source>
        <dbReference type="EMBL" id="PAT38693.1"/>
    </source>
</evidence>
<dbReference type="Gene3D" id="3.40.50.970">
    <property type="match status" value="1"/>
</dbReference>
<evidence type="ECO:0000259" key="7">
    <source>
        <dbReference type="Pfam" id="PF12573"/>
    </source>
</evidence>
<evidence type="ECO:0000256" key="2">
    <source>
        <dbReference type="ARBA" id="ARBA00023002"/>
    </source>
</evidence>
<dbReference type="InterPro" id="IPR022593">
    <property type="entry name" value="Oxoisoval_DH_suAlpha_N_dom"/>
</dbReference>
<dbReference type="GO" id="GO:0009083">
    <property type="term" value="P:branched-chain amino acid catabolic process"/>
    <property type="evidence" value="ECO:0007669"/>
    <property type="project" value="TreeGrafter"/>
</dbReference>
<sequence>MRKSKAPAQGPGKGRLRLQVPEPSARPGQKTDFSFLKLSKAGEVPRPAIDCAYEETIALKNGLIRVLDENHQAQGPWDPKASVEELRRGLRLMMLTRAFDARMVISQRQKKTSFYMQSLGEEAIGVGQAMSLNQDDMCFTSYRQQNILLTRGMPMVQMMNQIYSNTADPVKGRQLPVMYSAKEYGFFSISGNLGTQYVQAVGWAMASAIKHDSRIATAWIGDGATAEADFYTALVFAQVYNAPVIMNVVNNQWAISTFQAIAGGSTATFAARGTGMGIASLRVDGNDFLAVLAASRWAAERARGNHGPTLIEWVSYRAGPHSTSDDPSKYRPADDWQRFPLGDPIVRLSRHLMGLGAWSEAEHEAVQAEVEAEVLAAQKEAEGYGTLISGPQRSAADMFDDVYEQMPPHLIAQRQQLGV</sequence>
<dbReference type="SUPFAM" id="SSF52518">
    <property type="entry name" value="Thiamin diphosphate-binding fold (THDP-binding)"/>
    <property type="match status" value="1"/>
</dbReference>
<comment type="cofactor">
    <cofactor evidence="1 4">
        <name>thiamine diphosphate</name>
        <dbReference type="ChEBI" id="CHEBI:58937"/>
    </cofactor>
</comment>
<dbReference type="Proteomes" id="UP000218054">
    <property type="component" value="Unassembled WGS sequence"/>
</dbReference>
<organism evidence="8 9">
    <name type="scientific">Vandammella animalimorsus</name>
    <dbReference type="NCBI Taxonomy" id="2029117"/>
    <lineage>
        <taxon>Bacteria</taxon>
        <taxon>Pseudomonadati</taxon>
        <taxon>Pseudomonadota</taxon>
        <taxon>Betaproteobacteria</taxon>
        <taxon>Burkholderiales</taxon>
        <taxon>Comamonadaceae</taxon>
        <taxon>Vandammella</taxon>
    </lineage>
</organism>
<evidence type="ECO:0000256" key="1">
    <source>
        <dbReference type="ARBA" id="ARBA00001964"/>
    </source>
</evidence>
<dbReference type="EC" id="1.2.4.4" evidence="4"/>
<reference evidence="8 9" key="1">
    <citation type="submission" date="2017-08" db="EMBL/GenBank/DDBJ databases">
        <title>WGS of Clinical strains of the CDC Group NO-1 linked to zoonotic infections in humans.</title>
        <authorList>
            <person name="Bernier A.-M."/>
            <person name="Bernard K."/>
        </authorList>
    </citation>
    <scope>NUCLEOTIDE SEQUENCE [LARGE SCALE GENOMIC DNA]</scope>
    <source>
        <strain evidence="8 9">NML00-0135</strain>
    </source>
</reference>
<keyword evidence="2 4" id="KW-0560">Oxidoreductase</keyword>
<protein>
    <recommendedName>
        <fullName evidence="4">2-oxoisovalerate dehydrogenase subunit alpha</fullName>
        <ecNumber evidence="4">1.2.4.4</ecNumber>
    </recommendedName>
    <alternativeName>
        <fullName evidence="4">Branched-chain alpha-keto acid dehydrogenase E1 component alpha chain</fullName>
    </alternativeName>
</protein>
<dbReference type="InterPro" id="IPR050771">
    <property type="entry name" value="Alpha-ketoacid_DH_E1_comp"/>
</dbReference>
<feature type="region of interest" description="Disordered" evidence="5">
    <location>
        <begin position="1"/>
        <end position="32"/>
    </location>
</feature>
<dbReference type="AlphaFoldDB" id="A0A2A2ALS3"/>
<dbReference type="CDD" id="cd02000">
    <property type="entry name" value="TPP_E1_PDC_ADC_BCADC"/>
    <property type="match status" value="1"/>
</dbReference>
<keyword evidence="9" id="KW-1185">Reference proteome</keyword>
<comment type="function">
    <text evidence="4">The branched-chain alpha-keto dehydrogenase complex catalyzes the overall conversion of alpha-keto acids to acyl-CoA and CO(2). It contains multiple copies of three enzymatic components: branched-chain alpha-keto acid decarboxylase (E1), lipoamide acyltransferase (E2) and lipoamide dehydrogenase (E3).</text>
</comment>
<name>A0A2A2ALS3_9BURK</name>
<dbReference type="GO" id="GO:0003863">
    <property type="term" value="F:branched-chain 2-oxo acid dehydrogenase activity"/>
    <property type="evidence" value="ECO:0007669"/>
    <property type="project" value="UniProtKB-EC"/>
</dbReference>
<dbReference type="InterPro" id="IPR001017">
    <property type="entry name" value="DH_E1"/>
</dbReference>
<proteinExistence type="inferred from homology"/>
<dbReference type="Pfam" id="PF12573">
    <property type="entry name" value="OxoDH_E1alpha_N"/>
    <property type="match status" value="1"/>
</dbReference>
<dbReference type="RefSeq" id="WP_095538263.1">
    <property type="nucleotide sequence ID" value="NZ_NSJB01000001.1"/>
</dbReference>
<evidence type="ECO:0000256" key="4">
    <source>
        <dbReference type="RuleBase" id="RU365014"/>
    </source>
</evidence>